<accession>A0A5C3MJM9</accession>
<evidence type="ECO:0000256" key="2">
    <source>
        <dbReference type="ARBA" id="ARBA00022737"/>
    </source>
</evidence>
<proteinExistence type="predicted"/>
<dbReference type="CDD" id="cd01448">
    <property type="entry name" value="TST_Repeat_1"/>
    <property type="match status" value="1"/>
</dbReference>
<dbReference type="PROSITE" id="PS00380">
    <property type="entry name" value="RHODANESE_1"/>
    <property type="match status" value="1"/>
</dbReference>
<organism evidence="4 5">
    <name type="scientific">Crucibulum laeve</name>
    <dbReference type="NCBI Taxonomy" id="68775"/>
    <lineage>
        <taxon>Eukaryota</taxon>
        <taxon>Fungi</taxon>
        <taxon>Dikarya</taxon>
        <taxon>Basidiomycota</taxon>
        <taxon>Agaricomycotina</taxon>
        <taxon>Agaricomycetes</taxon>
        <taxon>Agaricomycetidae</taxon>
        <taxon>Agaricales</taxon>
        <taxon>Agaricineae</taxon>
        <taxon>Nidulariaceae</taxon>
        <taxon>Crucibulum</taxon>
    </lineage>
</organism>
<keyword evidence="5" id="KW-1185">Reference proteome</keyword>
<dbReference type="CDD" id="cd01449">
    <property type="entry name" value="TST_Repeat_2"/>
    <property type="match status" value="1"/>
</dbReference>
<dbReference type="InterPro" id="IPR045078">
    <property type="entry name" value="TST/MPST-like"/>
</dbReference>
<keyword evidence="1" id="KW-0808">Transferase</keyword>
<evidence type="ECO:0000259" key="3">
    <source>
        <dbReference type="PROSITE" id="PS50206"/>
    </source>
</evidence>
<sequence>MASLLRRASHNFVRSLTQRKVSSNSVPLLLSPTQVSDLAKSSTPVSILDATWFMPGSPRNARNEYLAKHLPGAQFLDLDEVASPHELGLKHMMPEERVFASACEKLGIEPSSHVVIYDAHGVFSSPRALFMFRSFGHEKSSIINGGLPRWVDEGLPVDNQPPTDPGPTVYPSPAFNKGAIRSYDQVVSNSSLDPAIDPTAELVLDARARGRYLGTDPEPRPGLSSGHIPNSLSLPFNLFLQKHNAKDGSEYTTFLPQAELRQTLHNSVGADRAEQIIKGEKYVVTSCGSGMTAGVLWLGLKLLGVDNVSLYDESWTGYAMRSTSKINKSL</sequence>
<dbReference type="SMART" id="SM00450">
    <property type="entry name" value="RHOD"/>
    <property type="match status" value="2"/>
</dbReference>
<dbReference type="GO" id="GO:0005739">
    <property type="term" value="C:mitochondrion"/>
    <property type="evidence" value="ECO:0007669"/>
    <property type="project" value="TreeGrafter"/>
</dbReference>
<reference evidence="4 5" key="1">
    <citation type="journal article" date="2019" name="Nat. Ecol. Evol.">
        <title>Megaphylogeny resolves global patterns of mushroom evolution.</title>
        <authorList>
            <person name="Varga T."/>
            <person name="Krizsan K."/>
            <person name="Foldi C."/>
            <person name="Dima B."/>
            <person name="Sanchez-Garcia M."/>
            <person name="Sanchez-Ramirez S."/>
            <person name="Szollosi G.J."/>
            <person name="Szarkandi J.G."/>
            <person name="Papp V."/>
            <person name="Albert L."/>
            <person name="Andreopoulos W."/>
            <person name="Angelini C."/>
            <person name="Antonin V."/>
            <person name="Barry K.W."/>
            <person name="Bougher N.L."/>
            <person name="Buchanan P."/>
            <person name="Buyck B."/>
            <person name="Bense V."/>
            <person name="Catcheside P."/>
            <person name="Chovatia M."/>
            <person name="Cooper J."/>
            <person name="Damon W."/>
            <person name="Desjardin D."/>
            <person name="Finy P."/>
            <person name="Geml J."/>
            <person name="Haridas S."/>
            <person name="Hughes K."/>
            <person name="Justo A."/>
            <person name="Karasinski D."/>
            <person name="Kautmanova I."/>
            <person name="Kiss B."/>
            <person name="Kocsube S."/>
            <person name="Kotiranta H."/>
            <person name="LaButti K.M."/>
            <person name="Lechner B.E."/>
            <person name="Liimatainen K."/>
            <person name="Lipzen A."/>
            <person name="Lukacs Z."/>
            <person name="Mihaltcheva S."/>
            <person name="Morgado L.N."/>
            <person name="Niskanen T."/>
            <person name="Noordeloos M.E."/>
            <person name="Ohm R.A."/>
            <person name="Ortiz-Santana B."/>
            <person name="Ovrebo C."/>
            <person name="Racz N."/>
            <person name="Riley R."/>
            <person name="Savchenko A."/>
            <person name="Shiryaev A."/>
            <person name="Soop K."/>
            <person name="Spirin V."/>
            <person name="Szebenyi C."/>
            <person name="Tomsovsky M."/>
            <person name="Tulloss R.E."/>
            <person name="Uehling J."/>
            <person name="Grigoriev I.V."/>
            <person name="Vagvolgyi C."/>
            <person name="Papp T."/>
            <person name="Martin F.M."/>
            <person name="Miettinen O."/>
            <person name="Hibbett D.S."/>
            <person name="Nagy L.G."/>
        </authorList>
    </citation>
    <scope>NUCLEOTIDE SEQUENCE [LARGE SCALE GENOMIC DNA]</scope>
    <source>
        <strain evidence="4 5">CBS 166.37</strain>
    </source>
</reference>
<gene>
    <name evidence="4" type="ORF">BDQ12DRAFT_438928</name>
</gene>
<name>A0A5C3MJM9_9AGAR</name>
<dbReference type="OrthoDB" id="270167at2759"/>
<dbReference type="PANTHER" id="PTHR11364:SF27">
    <property type="entry name" value="SULFURTRANSFERASE"/>
    <property type="match status" value="1"/>
</dbReference>
<dbReference type="InterPro" id="IPR001763">
    <property type="entry name" value="Rhodanese-like_dom"/>
</dbReference>
<evidence type="ECO:0000313" key="5">
    <source>
        <dbReference type="Proteomes" id="UP000308652"/>
    </source>
</evidence>
<feature type="domain" description="Rhodanese" evidence="3">
    <location>
        <begin position="197"/>
        <end position="327"/>
    </location>
</feature>
<protein>
    <submittedName>
        <fullName evidence="4">Rhodanese-like domain-containing protein</fullName>
    </submittedName>
</protein>
<dbReference type="InterPro" id="IPR001307">
    <property type="entry name" value="Thiosulphate_STrfase_CS"/>
</dbReference>
<feature type="domain" description="Rhodanese" evidence="3">
    <location>
        <begin position="47"/>
        <end position="159"/>
    </location>
</feature>
<dbReference type="InterPro" id="IPR036873">
    <property type="entry name" value="Rhodanese-like_dom_sf"/>
</dbReference>
<dbReference type="Gene3D" id="3.40.250.10">
    <property type="entry name" value="Rhodanese-like domain"/>
    <property type="match status" value="2"/>
</dbReference>
<dbReference type="STRING" id="68775.A0A5C3MJM9"/>
<dbReference type="PANTHER" id="PTHR11364">
    <property type="entry name" value="THIOSULFATE SULFERTANSFERASE"/>
    <property type="match status" value="1"/>
</dbReference>
<dbReference type="SUPFAM" id="SSF52821">
    <property type="entry name" value="Rhodanese/Cell cycle control phosphatase"/>
    <property type="match status" value="2"/>
</dbReference>
<dbReference type="GO" id="GO:0004792">
    <property type="term" value="F:thiosulfate-cyanide sulfurtransferase activity"/>
    <property type="evidence" value="ECO:0007669"/>
    <property type="project" value="InterPro"/>
</dbReference>
<keyword evidence="2" id="KW-0677">Repeat</keyword>
<dbReference type="EMBL" id="ML213595">
    <property type="protein sequence ID" value="TFK41401.1"/>
    <property type="molecule type" value="Genomic_DNA"/>
</dbReference>
<evidence type="ECO:0000313" key="4">
    <source>
        <dbReference type="EMBL" id="TFK41401.1"/>
    </source>
</evidence>
<dbReference type="PROSITE" id="PS50206">
    <property type="entry name" value="RHODANESE_3"/>
    <property type="match status" value="2"/>
</dbReference>
<dbReference type="Pfam" id="PF00581">
    <property type="entry name" value="Rhodanese"/>
    <property type="match status" value="2"/>
</dbReference>
<dbReference type="AlphaFoldDB" id="A0A5C3MJM9"/>
<dbReference type="Proteomes" id="UP000308652">
    <property type="component" value="Unassembled WGS sequence"/>
</dbReference>
<evidence type="ECO:0000256" key="1">
    <source>
        <dbReference type="ARBA" id="ARBA00022679"/>
    </source>
</evidence>